<evidence type="ECO:0000313" key="1">
    <source>
        <dbReference type="EMBL" id="URE11619.1"/>
    </source>
</evidence>
<gene>
    <name evidence="1" type="ORF">MUK42_34259</name>
</gene>
<dbReference type="EMBL" id="CP097508">
    <property type="protein sequence ID" value="URE11619.1"/>
    <property type="molecule type" value="Genomic_DNA"/>
</dbReference>
<evidence type="ECO:0000313" key="2">
    <source>
        <dbReference type="Proteomes" id="UP001055439"/>
    </source>
</evidence>
<keyword evidence="2" id="KW-1185">Reference proteome</keyword>
<protein>
    <submittedName>
        <fullName evidence="1">Uncharacterized protein</fullName>
    </submittedName>
</protein>
<proteinExistence type="predicted"/>
<reference evidence="1" key="1">
    <citation type="submission" date="2022-05" db="EMBL/GenBank/DDBJ databases">
        <title>The Musa troglodytarum L. genome provides insights into the mechanism of non-climacteric behaviour and enrichment of carotenoids.</title>
        <authorList>
            <person name="Wang J."/>
        </authorList>
    </citation>
    <scope>NUCLEOTIDE SEQUENCE</scope>
    <source>
        <tissue evidence="1">Leaf</tissue>
    </source>
</reference>
<organism evidence="1 2">
    <name type="scientific">Musa troglodytarum</name>
    <name type="common">fe'i banana</name>
    <dbReference type="NCBI Taxonomy" id="320322"/>
    <lineage>
        <taxon>Eukaryota</taxon>
        <taxon>Viridiplantae</taxon>
        <taxon>Streptophyta</taxon>
        <taxon>Embryophyta</taxon>
        <taxon>Tracheophyta</taxon>
        <taxon>Spermatophyta</taxon>
        <taxon>Magnoliopsida</taxon>
        <taxon>Liliopsida</taxon>
        <taxon>Zingiberales</taxon>
        <taxon>Musaceae</taxon>
        <taxon>Musa</taxon>
    </lineage>
</organism>
<sequence length="60" mass="6961">MENLHPSHAIVLKMMMGYAQLRGHYSYIRIMVPSEKGQRKVKMPCPFRHIITSIFSPLSC</sequence>
<dbReference type="Proteomes" id="UP001055439">
    <property type="component" value="Chromosome 6"/>
</dbReference>
<accession>A0A9E7GGL4</accession>
<dbReference type="AlphaFoldDB" id="A0A9E7GGL4"/>
<name>A0A9E7GGL4_9LILI</name>